<dbReference type="InParanoid" id="A0A2K1IGV0"/>
<dbReference type="AlphaFoldDB" id="A0A2K1IGV0"/>
<dbReference type="GO" id="GO:0016787">
    <property type="term" value="F:hydrolase activity"/>
    <property type="evidence" value="ECO:0007669"/>
    <property type="project" value="UniProtKB-KW"/>
</dbReference>
<feature type="chain" id="PRO_5036042739" evidence="2">
    <location>
        <begin position="21"/>
        <end position="164"/>
    </location>
</feature>
<reference evidence="3 5" key="2">
    <citation type="journal article" date="2018" name="Plant J.">
        <title>The Physcomitrella patens chromosome-scale assembly reveals moss genome structure and evolution.</title>
        <authorList>
            <person name="Lang D."/>
            <person name="Ullrich K.K."/>
            <person name="Murat F."/>
            <person name="Fuchs J."/>
            <person name="Jenkins J."/>
            <person name="Haas F.B."/>
            <person name="Piednoel M."/>
            <person name="Gundlach H."/>
            <person name="Van Bel M."/>
            <person name="Meyberg R."/>
            <person name="Vives C."/>
            <person name="Morata J."/>
            <person name="Symeonidi A."/>
            <person name="Hiss M."/>
            <person name="Muchero W."/>
            <person name="Kamisugi Y."/>
            <person name="Saleh O."/>
            <person name="Blanc G."/>
            <person name="Decker E.L."/>
            <person name="van Gessel N."/>
            <person name="Grimwood J."/>
            <person name="Hayes R.D."/>
            <person name="Graham S.W."/>
            <person name="Gunter L.E."/>
            <person name="McDaniel S.F."/>
            <person name="Hoernstein S.N.W."/>
            <person name="Larsson A."/>
            <person name="Li F.W."/>
            <person name="Perroud P.F."/>
            <person name="Phillips J."/>
            <person name="Ranjan P."/>
            <person name="Rokshar D.S."/>
            <person name="Rothfels C.J."/>
            <person name="Schneider L."/>
            <person name="Shu S."/>
            <person name="Stevenson D.W."/>
            <person name="Thummler F."/>
            <person name="Tillich M."/>
            <person name="Villarreal Aguilar J.C."/>
            <person name="Widiez T."/>
            <person name="Wong G.K."/>
            <person name="Wymore A."/>
            <person name="Zhang Y."/>
            <person name="Zimmer A.D."/>
            <person name="Quatrano R.S."/>
            <person name="Mayer K.F.X."/>
            <person name="Goodstein D."/>
            <person name="Casacuberta J.M."/>
            <person name="Vandepoele K."/>
            <person name="Reski R."/>
            <person name="Cuming A.C."/>
            <person name="Tuskan G.A."/>
            <person name="Maumus F."/>
            <person name="Salse J."/>
            <person name="Schmutz J."/>
            <person name="Rensing S.A."/>
        </authorList>
    </citation>
    <scope>NUCLEOTIDE SEQUENCE [LARGE SCALE GENOMIC DNA]</scope>
    <source>
        <strain evidence="4 5">cv. Gransden 2004</strain>
    </source>
</reference>
<name>A0A2K1IGV0_PHYPA</name>
<dbReference type="EMBL" id="ABEU02000024">
    <property type="protein sequence ID" value="PNR28505.1"/>
    <property type="molecule type" value="Genomic_DNA"/>
</dbReference>
<dbReference type="Gramene" id="Pp3c24_15090V3.1">
    <property type="protein sequence ID" value="PAC:32908625.CDS.1"/>
    <property type="gene ID" value="Pp3c24_15090"/>
</dbReference>
<dbReference type="PANTHER" id="PTHR45648">
    <property type="entry name" value="GDSL LIPASE/ACYLHYDROLASE FAMILY PROTEIN (AFU_ORTHOLOGUE AFUA_4G14700)"/>
    <property type="match status" value="1"/>
</dbReference>
<evidence type="ECO:0000256" key="1">
    <source>
        <dbReference type="ARBA" id="ARBA00022801"/>
    </source>
</evidence>
<sequence length="164" mass="18039">MRKFIISNIGLIGCASSVLSQRSKTGECTEEVNNYAIGFNVALKPRLESLGAELSNSIFLYTNAYDVLKAIIDKPLQHDKSKKFKTGLAPDKQFPDSPPRTPTQPTIIHHCFAFRVQDSQILCPLLAAAWADTTASTGRAAPFHDCAPTELSRCSGTISTRRRR</sequence>
<dbReference type="PANTHER" id="PTHR45648:SF166">
    <property type="entry name" value="OS02G0617400 PROTEIN"/>
    <property type="match status" value="1"/>
</dbReference>
<feature type="signal peptide" evidence="2">
    <location>
        <begin position="1"/>
        <end position="20"/>
    </location>
</feature>
<protein>
    <submittedName>
        <fullName evidence="3 4">Uncharacterized protein</fullName>
    </submittedName>
</protein>
<dbReference type="InterPro" id="IPR051058">
    <property type="entry name" value="GDSL_Est/Lipase"/>
</dbReference>
<reference evidence="3 5" key="1">
    <citation type="journal article" date="2008" name="Science">
        <title>The Physcomitrella genome reveals evolutionary insights into the conquest of land by plants.</title>
        <authorList>
            <person name="Rensing S."/>
            <person name="Lang D."/>
            <person name="Zimmer A."/>
            <person name="Terry A."/>
            <person name="Salamov A."/>
            <person name="Shapiro H."/>
            <person name="Nishiyama T."/>
            <person name="Perroud P.-F."/>
            <person name="Lindquist E."/>
            <person name="Kamisugi Y."/>
            <person name="Tanahashi T."/>
            <person name="Sakakibara K."/>
            <person name="Fujita T."/>
            <person name="Oishi K."/>
            <person name="Shin-I T."/>
            <person name="Kuroki Y."/>
            <person name="Toyoda A."/>
            <person name="Suzuki Y."/>
            <person name="Hashimoto A."/>
            <person name="Yamaguchi K."/>
            <person name="Sugano A."/>
            <person name="Kohara Y."/>
            <person name="Fujiyama A."/>
            <person name="Anterola A."/>
            <person name="Aoki S."/>
            <person name="Ashton N."/>
            <person name="Barbazuk W.B."/>
            <person name="Barker E."/>
            <person name="Bennetzen J."/>
            <person name="Bezanilla M."/>
            <person name="Blankenship R."/>
            <person name="Cho S.H."/>
            <person name="Dutcher S."/>
            <person name="Estelle M."/>
            <person name="Fawcett J.A."/>
            <person name="Gundlach H."/>
            <person name="Hanada K."/>
            <person name="Heyl A."/>
            <person name="Hicks K.A."/>
            <person name="Hugh J."/>
            <person name="Lohr M."/>
            <person name="Mayer K."/>
            <person name="Melkozernov A."/>
            <person name="Murata T."/>
            <person name="Nelson D."/>
            <person name="Pils B."/>
            <person name="Prigge M."/>
            <person name="Reiss B."/>
            <person name="Renner T."/>
            <person name="Rombauts S."/>
            <person name="Rushton P."/>
            <person name="Sanderfoot A."/>
            <person name="Schween G."/>
            <person name="Shiu S.-H."/>
            <person name="Stueber K."/>
            <person name="Theodoulou F.L."/>
            <person name="Tu H."/>
            <person name="Van de Peer Y."/>
            <person name="Verrier P.J."/>
            <person name="Waters E."/>
            <person name="Wood A."/>
            <person name="Yang L."/>
            <person name="Cove D."/>
            <person name="Cuming A."/>
            <person name="Hasebe M."/>
            <person name="Lucas S."/>
            <person name="Mishler D.B."/>
            <person name="Reski R."/>
            <person name="Grigoriev I."/>
            <person name="Quatrano R.S."/>
            <person name="Boore J.L."/>
        </authorList>
    </citation>
    <scope>NUCLEOTIDE SEQUENCE [LARGE SCALE GENOMIC DNA]</scope>
    <source>
        <strain evidence="4 5">cv. Gransden 2004</strain>
    </source>
</reference>
<keyword evidence="1" id="KW-0378">Hydrolase</keyword>
<dbReference type="Proteomes" id="UP000006727">
    <property type="component" value="Chromosome 24"/>
</dbReference>
<reference evidence="4" key="3">
    <citation type="submission" date="2020-12" db="UniProtKB">
        <authorList>
            <consortium name="EnsemblPlants"/>
        </authorList>
    </citation>
    <scope>IDENTIFICATION</scope>
</reference>
<keyword evidence="5" id="KW-1185">Reference proteome</keyword>
<dbReference type="EnsemblPlants" id="Pp3c24_15090V3.1">
    <property type="protein sequence ID" value="PAC:32908625.CDS.1"/>
    <property type="gene ID" value="Pp3c24_15090"/>
</dbReference>
<dbReference type="Gene3D" id="3.40.50.1110">
    <property type="entry name" value="SGNH hydrolase"/>
    <property type="match status" value="1"/>
</dbReference>
<evidence type="ECO:0000313" key="3">
    <source>
        <dbReference type="EMBL" id="PNR28505.1"/>
    </source>
</evidence>
<keyword evidence="2" id="KW-0732">Signal</keyword>
<accession>A0A2K1IGV0</accession>
<evidence type="ECO:0000313" key="5">
    <source>
        <dbReference type="Proteomes" id="UP000006727"/>
    </source>
</evidence>
<proteinExistence type="predicted"/>
<dbReference type="InterPro" id="IPR036514">
    <property type="entry name" value="SGNH_hydro_sf"/>
</dbReference>
<evidence type="ECO:0000256" key="2">
    <source>
        <dbReference type="SAM" id="SignalP"/>
    </source>
</evidence>
<dbReference type="PaxDb" id="3218-PP1S178_31V6.1"/>
<organism evidence="3">
    <name type="scientific">Physcomitrium patens</name>
    <name type="common">Spreading-leaved earth moss</name>
    <name type="synonym">Physcomitrella patens</name>
    <dbReference type="NCBI Taxonomy" id="3218"/>
    <lineage>
        <taxon>Eukaryota</taxon>
        <taxon>Viridiplantae</taxon>
        <taxon>Streptophyta</taxon>
        <taxon>Embryophyta</taxon>
        <taxon>Bryophyta</taxon>
        <taxon>Bryophytina</taxon>
        <taxon>Bryopsida</taxon>
        <taxon>Funariidae</taxon>
        <taxon>Funariales</taxon>
        <taxon>Funariaceae</taxon>
        <taxon>Physcomitrium</taxon>
    </lineage>
</organism>
<evidence type="ECO:0000313" key="4">
    <source>
        <dbReference type="EnsemblPlants" id="PAC:32908625.CDS.1"/>
    </source>
</evidence>
<dbReference type="STRING" id="3218.A0A2K1IGV0"/>
<gene>
    <name evidence="3" type="ORF">PHYPA_029097</name>
</gene>